<keyword evidence="3" id="KW-1185">Reference proteome</keyword>
<feature type="compositionally biased region" description="Low complexity" evidence="1">
    <location>
        <begin position="909"/>
        <end position="918"/>
    </location>
</feature>
<dbReference type="STRING" id="398673.A0A2P4ZVH8"/>
<dbReference type="AlphaFoldDB" id="A0A2P4ZVH8"/>
<feature type="region of interest" description="Disordered" evidence="1">
    <location>
        <begin position="843"/>
        <end position="1008"/>
    </location>
</feature>
<dbReference type="EMBL" id="JPDN02000007">
    <property type="protein sequence ID" value="PON28290.1"/>
    <property type="molecule type" value="Genomic_DNA"/>
</dbReference>
<gene>
    <name evidence="2" type="ORF">TGAM01_v202784</name>
</gene>
<sequence length="1008" mass="111848">MASDPFEAAQYSADIFGLYHENATIVRASVPLPQLPSGGCNYVDLTPGTQGSRCGCRRFWSSQPGSPHLDQAGWCMCNHHACYHDDHHRTSQPQLQSAEMISMPTTAQVTENLQAIPGLDAMSPVLDLMSTKETSVILGPELLSFNGASPLSFLQKPIDEHFNSLGAVPTPQQASASMPDTLAWTDPVRHTQPESPAGPASIPPQSLISQSTSNNSSIHAKYLRPFGGIGLHTLSSNNPSNVPLQSIEQPSLPESLLQQKTQSIEESFVFVTADEESTPRPDTATTQIEPRAVAAAAAAASSEALSTEALKNLTDIVGTHSERLDKLEASFSDNAHEECNDNYELMDIRVLELESKMEDIENRVLDNDSTNDHPDDATTPSEGTPTLSSATNRQKYSQEVYSQLQSLQAQVNQLQSVIPSWNHAWEVEVVFMPFPLGRLWQPISQFNAALKFDNEDDWTQLPMTLSTSRSRAQSPFLEDWAAHDREVEWLLPRACSNKGVADWRLRSRGLVKKIVVNNPDARSVSVAMHAAFGNVFRDMHMYARPQSPYSKASKYMGLQSPWVPLRKIHKDSRLRFLGPEEMLTPALWDVQFLNSIMMRSSEPRLFVTHPDAYLQTYEAYESSWTWTRLQEMPPAFDVTESQETPEMNRLEECWACNEQLDGPLAAQLPSKIPRQEERRVSISPSVEVFPTDRLWSEPTSTTIHRQSVIRRSKESVPPFPRTPSAPIHAKMHQSASGAIPKRQVSSRGQSRRSSPAIQSLPQAGVTKRRQTRDLSGYARYTPRLTESPPSTPIVFTRQRSRSATPGRGITPARGTTPGDYATPHSIPPLREISMEPKIRRVREQSVAMVDADEAYEGSESSGFMSEDDESYNNEGGDAGEQEEEKENISTISAPRGSRLPVSSQFGPESSSPPRQLPRSSRDSVDEWPGVQDQGSGNHPNMENIAPPANGEPIDENHSDGENIDPNLMDVEHESDHSGPSEYPSTPRGWRDQTSGEIFIHQDDRDEKA</sequence>
<name>A0A2P4ZVH8_9HYPO</name>
<evidence type="ECO:0000256" key="1">
    <source>
        <dbReference type="SAM" id="MobiDB-lite"/>
    </source>
</evidence>
<feature type="compositionally biased region" description="Polar residues" evidence="1">
    <location>
        <begin position="378"/>
        <end position="394"/>
    </location>
</feature>
<feature type="compositionally biased region" description="Acidic residues" evidence="1">
    <location>
        <begin position="865"/>
        <end position="885"/>
    </location>
</feature>
<feature type="compositionally biased region" description="Basic and acidic residues" evidence="1">
    <location>
        <begin position="969"/>
        <end position="978"/>
    </location>
</feature>
<feature type="region of interest" description="Disordered" evidence="1">
    <location>
        <begin position="697"/>
        <end position="827"/>
    </location>
</feature>
<feature type="compositionally biased region" description="Basic and acidic residues" evidence="1">
    <location>
        <begin position="364"/>
        <end position="376"/>
    </location>
</feature>
<organism evidence="2 3">
    <name type="scientific">Trichoderma gamsii</name>
    <dbReference type="NCBI Taxonomy" id="398673"/>
    <lineage>
        <taxon>Eukaryota</taxon>
        <taxon>Fungi</taxon>
        <taxon>Dikarya</taxon>
        <taxon>Ascomycota</taxon>
        <taxon>Pezizomycotina</taxon>
        <taxon>Sordariomycetes</taxon>
        <taxon>Hypocreomycetidae</taxon>
        <taxon>Hypocreales</taxon>
        <taxon>Hypocreaceae</taxon>
        <taxon>Trichoderma</taxon>
    </lineage>
</organism>
<proteinExistence type="predicted"/>
<feature type="compositionally biased region" description="Low complexity" evidence="1">
    <location>
        <begin position="742"/>
        <end position="754"/>
    </location>
</feature>
<feature type="region of interest" description="Disordered" evidence="1">
    <location>
        <begin position="364"/>
        <end position="394"/>
    </location>
</feature>
<feature type="compositionally biased region" description="Basic and acidic residues" evidence="1">
    <location>
        <begin position="999"/>
        <end position="1008"/>
    </location>
</feature>
<feature type="region of interest" description="Disordered" evidence="1">
    <location>
        <begin position="186"/>
        <end position="213"/>
    </location>
</feature>
<comment type="caution">
    <text evidence="2">The sequence shown here is derived from an EMBL/GenBank/DDBJ whole genome shotgun (WGS) entry which is preliminary data.</text>
</comment>
<dbReference type="RefSeq" id="XP_018664597.1">
    <property type="nucleotide sequence ID" value="XM_018802241.1"/>
</dbReference>
<evidence type="ECO:0000313" key="2">
    <source>
        <dbReference type="EMBL" id="PON28290.1"/>
    </source>
</evidence>
<accession>A0A2P4ZVH8</accession>
<dbReference type="Proteomes" id="UP000054821">
    <property type="component" value="Unassembled WGS sequence"/>
</dbReference>
<reference evidence="2 3" key="1">
    <citation type="journal article" date="2016" name="Genome Announc.">
        <title>Draft Whole-Genome Sequence of Trichoderma gamsii T6085, a Promising Biocontrol Agent of Fusarium Head Blight on Wheat.</title>
        <authorList>
            <person name="Baroncelli R."/>
            <person name="Zapparata A."/>
            <person name="Piaggeschi G."/>
            <person name="Sarrocco S."/>
            <person name="Vannacci G."/>
        </authorList>
    </citation>
    <scope>NUCLEOTIDE SEQUENCE [LARGE SCALE GENOMIC DNA]</scope>
    <source>
        <strain evidence="2 3">T6085</strain>
    </source>
</reference>
<evidence type="ECO:0000313" key="3">
    <source>
        <dbReference type="Proteomes" id="UP000054821"/>
    </source>
</evidence>
<dbReference type="GeneID" id="29982324"/>
<protein>
    <submittedName>
        <fullName evidence="2">Uncharacterized protein</fullName>
    </submittedName>
</protein>